<dbReference type="PANTHER" id="PTHR34293:SF1">
    <property type="entry name" value="HTH-TYPE TRANSCRIPTIONAL REGULATOR TRMBL2"/>
    <property type="match status" value="1"/>
</dbReference>
<dbReference type="EMBL" id="LCJM01000004">
    <property type="protein sequence ID" value="KKT79090.1"/>
    <property type="molecule type" value="Genomic_DNA"/>
</dbReference>
<dbReference type="Pfam" id="PF01978">
    <property type="entry name" value="TrmB"/>
    <property type="match status" value="1"/>
</dbReference>
<evidence type="ECO:0000313" key="3">
    <source>
        <dbReference type="Proteomes" id="UP000034889"/>
    </source>
</evidence>
<comment type="caution">
    <text evidence="2">The sequence shown here is derived from an EMBL/GenBank/DDBJ whole genome shotgun (WGS) entry which is preliminary data.</text>
</comment>
<dbReference type="InterPro" id="IPR036388">
    <property type="entry name" value="WH-like_DNA-bd_sf"/>
</dbReference>
<proteinExistence type="predicted"/>
<dbReference type="InterPro" id="IPR002831">
    <property type="entry name" value="Tscrpt_reg_TrmB_N"/>
</dbReference>
<feature type="domain" description="Transcription regulator TrmB N-terminal" evidence="1">
    <location>
        <begin position="9"/>
        <end position="74"/>
    </location>
</feature>
<dbReference type="AlphaFoldDB" id="A0A0G1K6A1"/>
<dbReference type="SUPFAM" id="SSF46785">
    <property type="entry name" value="Winged helix' DNA-binding domain"/>
    <property type="match status" value="1"/>
</dbReference>
<accession>A0A0G1K6A1</accession>
<dbReference type="Proteomes" id="UP000034889">
    <property type="component" value="Unassembled WGS sequence"/>
</dbReference>
<reference evidence="2 3" key="1">
    <citation type="journal article" date="2015" name="Nature">
        <title>rRNA introns, odd ribosomes, and small enigmatic genomes across a large radiation of phyla.</title>
        <authorList>
            <person name="Brown C.T."/>
            <person name="Hug L.A."/>
            <person name="Thomas B.C."/>
            <person name="Sharon I."/>
            <person name="Castelle C.J."/>
            <person name="Singh A."/>
            <person name="Wilkins M.J."/>
            <person name="Williams K.H."/>
            <person name="Banfield J.F."/>
        </authorList>
    </citation>
    <scope>NUCLEOTIDE SEQUENCE [LARGE SCALE GENOMIC DNA]</scope>
</reference>
<dbReference type="InterPro" id="IPR036390">
    <property type="entry name" value="WH_DNA-bd_sf"/>
</dbReference>
<dbReference type="InterPro" id="IPR051797">
    <property type="entry name" value="TrmB-like"/>
</dbReference>
<dbReference type="PANTHER" id="PTHR34293">
    <property type="entry name" value="HTH-TYPE TRANSCRIPTIONAL REGULATOR TRMBL2"/>
    <property type="match status" value="1"/>
</dbReference>
<organism evidence="2 3">
    <name type="scientific">Candidatus Giovannonibacteria bacterium GW2011_GWC2_44_8</name>
    <dbReference type="NCBI Taxonomy" id="1618657"/>
    <lineage>
        <taxon>Bacteria</taxon>
        <taxon>Candidatus Giovannoniibacteriota</taxon>
    </lineage>
</organism>
<dbReference type="Gene3D" id="1.10.10.10">
    <property type="entry name" value="Winged helix-like DNA-binding domain superfamily/Winged helix DNA-binding domain"/>
    <property type="match status" value="1"/>
</dbReference>
<protein>
    <submittedName>
        <fullName evidence="2">Transcriptional regulator, TrmB</fullName>
    </submittedName>
</protein>
<sequence>MFNLENEIKKLGLSDKEAKVYLAVLELGQALVAEIAAHSGVIRVTVYVVLEELKKKGLISTFLKDKKTYFSAEPPERLSHLFEIEERRLKESFSGLKKIIPDLEKIYESRGERPKIRFFEGSEGINSLREDILKTKTKFLYQILPLDIIAKSSSERKFQDEKVKKLYNISSKSIYYNKKGKIFPNKSGKAEYKFLDKKFETEIVVYGAKTAFINVKKKPTGIIIDDISVSQTIKTFFEALWKFIK</sequence>
<name>A0A0G1K6A1_9BACT</name>
<gene>
    <name evidence="2" type="ORF">UW74_C0004G0002</name>
</gene>
<evidence type="ECO:0000259" key="1">
    <source>
        <dbReference type="Pfam" id="PF01978"/>
    </source>
</evidence>
<evidence type="ECO:0000313" key="2">
    <source>
        <dbReference type="EMBL" id="KKT79090.1"/>
    </source>
</evidence>